<comment type="caution">
    <text evidence="1">The sequence shown here is derived from an EMBL/GenBank/DDBJ whole genome shotgun (WGS) entry which is preliminary data.</text>
</comment>
<accession>A0AAW0EFI4</accession>
<name>A0AAW0EFI4_9AGAR</name>
<dbReference type="InterPro" id="IPR052356">
    <property type="entry name" value="Thiol_S-MT"/>
</dbReference>
<protein>
    <recommendedName>
        <fullName evidence="3">S-adenosyl-L-methionine-dependent methyltransferase</fullName>
    </recommendedName>
</protein>
<dbReference type="Proteomes" id="UP001383192">
    <property type="component" value="Unassembled WGS sequence"/>
</dbReference>
<dbReference type="Pfam" id="PF13489">
    <property type="entry name" value="Methyltransf_23"/>
    <property type="match status" value="1"/>
</dbReference>
<evidence type="ECO:0000313" key="2">
    <source>
        <dbReference type="Proteomes" id="UP001383192"/>
    </source>
</evidence>
<proteinExistence type="predicted"/>
<evidence type="ECO:0008006" key="3">
    <source>
        <dbReference type="Google" id="ProtNLM"/>
    </source>
</evidence>
<gene>
    <name evidence="1" type="ORF">VNI00_000157</name>
</gene>
<dbReference type="PANTHER" id="PTHR45036:SF1">
    <property type="entry name" value="METHYLTRANSFERASE LIKE 7A"/>
    <property type="match status" value="1"/>
</dbReference>
<keyword evidence="2" id="KW-1185">Reference proteome</keyword>
<dbReference type="CDD" id="cd02440">
    <property type="entry name" value="AdoMet_MTases"/>
    <property type="match status" value="1"/>
</dbReference>
<dbReference type="Gene3D" id="3.40.50.150">
    <property type="entry name" value="Vaccinia Virus protein VP39"/>
    <property type="match status" value="1"/>
</dbReference>
<reference evidence="1 2" key="1">
    <citation type="submission" date="2024-01" db="EMBL/GenBank/DDBJ databases">
        <title>A draft genome for a cacao thread blight-causing isolate of Paramarasmius palmivorus.</title>
        <authorList>
            <person name="Baruah I.K."/>
            <person name="Bukari Y."/>
            <person name="Amoako-Attah I."/>
            <person name="Meinhardt L.W."/>
            <person name="Bailey B.A."/>
            <person name="Cohen S.P."/>
        </authorList>
    </citation>
    <scope>NUCLEOTIDE SEQUENCE [LARGE SCALE GENOMIC DNA]</scope>
    <source>
        <strain evidence="1 2">GH-12</strain>
    </source>
</reference>
<dbReference type="EMBL" id="JAYKXP010000001">
    <property type="protein sequence ID" value="KAK7062669.1"/>
    <property type="molecule type" value="Genomic_DNA"/>
</dbReference>
<dbReference type="PANTHER" id="PTHR45036">
    <property type="entry name" value="METHYLTRANSFERASE LIKE 7B"/>
    <property type="match status" value="1"/>
</dbReference>
<dbReference type="InterPro" id="IPR029063">
    <property type="entry name" value="SAM-dependent_MTases_sf"/>
</dbReference>
<evidence type="ECO:0000313" key="1">
    <source>
        <dbReference type="EMBL" id="KAK7062669.1"/>
    </source>
</evidence>
<dbReference type="SUPFAM" id="SSF53335">
    <property type="entry name" value="S-adenosyl-L-methionine-dependent methyltransferases"/>
    <property type="match status" value="1"/>
</dbReference>
<organism evidence="1 2">
    <name type="scientific">Paramarasmius palmivorus</name>
    <dbReference type="NCBI Taxonomy" id="297713"/>
    <lineage>
        <taxon>Eukaryota</taxon>
        <taxon>Fungi</taxon>
        <taxon>Dikarya</taxon>
        <taxon>Basidiomycota</taxon>
        <taxon>Agaricomycotina</taxon>
        <taxon>Agaricomycetes</taxon>
        <taxon>Agaricomycetidae</taxon>
        <taxon>Agaricales</taxon>
        <taxon>Marasmiineae</taxon>
        <taxon>Marasmiaceae</taxon>
        <taxon>Paramarasmius</taxon>
    </lineage>
</organism>
<dbReference type="AlphaFoldDB" id="A0AAW0EFI4"/>
<sequence length="228" mass="25820">MSHLWAAFADGADKTARPMKESVIPTHAQGVVLDLGAGYGHTIQYLDRNRVTRYVALEPNVFMHPKLRQVANQYGYTETNGSLLILGCGAEDLRTIFAKVETSEHPFDTIISVLTLCSIPSPQDTMTRIVKQLLKPGGRFLLYEHVRSPREDVTTWQRVYGPIWRIMFEGCRLGQPSDKWIADMKDLDEDGKEVCIWSEGKCWGDPSASEIALIWHIAGSFLKRQQKR</sequence>